<evidence type="ECO:0000259" key="3">
    <source>
        <dbReference type="PROSITE" id="PS51272"/>
    </source>
</evidence>
<evidence type="ECO:0000313" key="5">
    <source>
        <dbReference type="Proteomes" id="UP001497444"/>
    </source>
</evidence>
<feature type="compositionally biased region" description="Pro residues" evidence="2">
    <location>
        <begin position="83"/>
        <end position="93"/>
    </location>
</feature>
<accession>A0ABP0WI72</accession>
<gene>
    <name evidence="4" type="ORF">CSSPJE1EN1_LOCUS12051</name>
</gene>
<dbReference type="Proteomes" id="UP001497444">
    <property type="component" value="Chromosome 18"/>
</dbReference>
<feature type="region of interest" description="Disordered" evidence="2">
    <location>
        <begin position="169"/>
        <end position="222"/>
    </location>
</feature>
<feature type="compositionally biased region" description="Low complexity" evidence="2">
    <location>
        <begin position="209"/>
        <end position="218"/>
    </location>
</feature>
<dbReference type="EMBL" id="OZ020113">
    <property type="protein sequence ID" value="CAK9266573.1"/>
    <property type="molecule type" value="Genomic_DNA"/>
</dbReference>
<dbReference type="PANTHER" id="PTHR33740:SF3">
    <property type="entry name" value="GPI-ANCHORED ADHESIN-LIKE PROTEIN"/>
    <property type="match status" value="1"/>
</dbReference>
<evidence type="ECO:0000256" key="1">
    <source>
        <dbReference type="SAM" id="Coils"/>
    </source>
</evidence>
<feature type="domain" description="SLH" evidence="3">
    <location>
        <begin position="388"/>
        <end position="463"/>
    </location>
</feature>
<feature type="region of interest" description="Disordered" evidence="2">
    <location>
        <begin position="65"/>
        <end position="103"/>
    </location>
</feature>
<sequence>MAFGMKSLPTSLCLTHKPLYLGLYHSPSIRLAGFHSNVGAPPMQCPSVQCNAKKEDSDTLLQEEKPHHKEVVTNPSWSSNPDTPAPAPSPTPPEGFAGWPPADSDPQGSWKVGLLQVGAGFVLALGFSVAAFAAYSRYGNSNIHILASRCSCVEKGAKRQLDLGPFTTQQQQASIAGESESVDASSNKGTIQESLEEESKQDLQEEQVSESAVEAASQPEIKPVEDQILDSNEKIPALSSDASGKPEVDTSVPEDLQRDMNEEANSGSVSLADESKYDAKSKSTKDDQTFSGTALPQSAPVYITAPLSAAAASAQSRPGKVVVPAVVDQMQQHALEALQALKVMDPEILAGDICTRREYARWLIASSSRLTRSTAHKVFPAMYIENVTQHAFDDVSAEDPDFAFIQGLAEAGLISSNLSKTGVEDNGTNTGVLFEPDSPLSRQDLVSWKVALDRRELLSVNKEGLQKASGFVDVDQIHEDAWPALMADLTAEEPSIIASAFGFTRRFQPEKPTTKGQAAVALASGEAAENVSEELARLEAEALADKAVAADIAMEVRAQRDINGQFSEELQAEKAKREQAEKLIEEVRAELQKAKTERDEERYAVMKDRATLDSEKELLTVLRQQVDEQLQAFSGLRVEVAVEKERLEKLRVEREEELKEISNYKRELEVERRALTLVRSWAEDEAKQAQAQGQALEEARKRWENQGLEVDTTQDKDDNPEQTKDIRMELENLFQQVTQQPQQEDAVGEDFKSQVNYSIIRSWQATTGVFSGLFHKVASFLKELGMKVQQLQQNVISSAGERAQHIQEAVAAMSTSVVEGSKRLADNCKGEAEKFAHRFKHE</sequence>
<feature type="coiled-coil region" evidence="1">
    <location>
        <begin position="640"/>
        <end position="706"/>
    </location>
</feature>
<protein>
    <recommendedName>
        <fullName evidence="3">SLH domain-containing protein</fullName>
    </recommendedName>
</protein>
<keyword evidence="5" id="KW-1185">Reference proteome</keyword>
<dbReference type="PANTHER" id="PTHR33740">
    <property type="entry name" value="GPI-ANCHORED ADHESIN-LIKE PROTEIN"/>
    <property type="match status" value="1"/>
</dbReference>
<feature type="coiled-coil region" evidence="1">
    <location>
        <begin position="563"/>
        <end position="604"/>
    </location>
</feature>
<keyword evidence="1" id="KW-0175">Coiled coil</keyword>
<proteinExistence type="predicted"/>
<dbReference type="InterPro" id="IPR001119">
    <property type="entry name" value="SLH_dom"/>
</dbReference>
<feature type="compositionally biased region" description="Polar residues" evidence="2">
    <location>
        <begin position="182"/>
        <end position="193"/>
    </location>
</feature>
<reference evidence="4" key="1">
    <citation type="submission" date="2024-02" db="EMBL/GenBank/DDBJ databases">
        <authorList>
            <consortium name="ELIXIR-Norway"/>
            <consortium name="Elixir Norway"/>
        </authorList>
    </citation>
    <scope>NUCLEOTIDE SEQUENCE</scope>
</reference>
<dbReference type="PROSITE" id="PS51272">
    <property type="entry name" value="SLH"/>
    <property type="match status" value="1"/>
</dbReference>
<name>A0ABP0WI72_9BRYO</name>
<feature type="region of interest" description="Disordered" evidence="2">
    <location>
        <begin position="262"/>
        <end position="294"/>
    </location>
</feature>
<evidence type="ECO:0000313" key="4">
    <source>
        <dbReference type="EMBL" id="CAK9266573.1"/>
    </source>
</evidence>
<feature type="compositionally biased region" description="Basic and acidic residues" evidence="2">
    <location>
        <begin position="273"/>
        <end position="288"/>
    </location>
</feature>
<organism evidence="4 5">
    <name type="scientific">Sphagnum jensenii</name>
    <dbReference type="NCBI Taxonomy" id="128206"/>
    <lineage>
        <taxon>Eukaryota</taxon>
        <taxon>Viridiplantae</taxon>
        <taxon>Streptophyta</taxon>
        <taxon>Embryophyta</taxon>
        <taxon>Bryophyta</taxon>
        <taxon>Sphagnophytina</taxon>
        <taxon>Sphagnopsida</taxon>
        <taxon>Sphagnales</taxon>
        <taxon>Sphagnaceae</taxon>
        <taxon>Sphagnum</taxon>
    </lineage>
</organism>
<feature type="region of interest" description="Disordered" evidence="2">
    <location>
        <begin position="236"/>
        <end position="255"/>
    </location>
</feature>
<evidence type="ECO:0000256" key="2">
    <source>
        <dbReference type="SAM" id="MobiDB-lite"/>
    </source>
</evidence>